<dbReference type="AlphaFoldDB" id="A0A1Z4JN36"/>
<proteinExistence type="predicted"/>
<gene>
    <name evidence="1" type="ORF">NIES2135_49100</name>
</gene>
<dbReference type="Proteomes" id="UP000217895">
    <property type="component" value="Chromosome"/>
</dbReference>
<name>A0A1Z4JN36_LEPBY</name>
<protein>
    <submittedName>
        <fullName evidence="1">Uncharacterized protein</fullName>
    </submittedName>
</protein>
<keyword evidence="2" id="KW-1185">Reference proteome</keyword>
<evidence type="ECO:0000313" key="2">
    <source>
        <dbReference type="Proteomes" id="UP000217895"/>
    </source>
</evidence>
<reference evidence="1 2" key="1">
    <citation type="submission" date="2017-06" db="EMBL/GenBank/DDBJ databases">
        <title>Genome sequencing of cyanobaciteial culture collection at National Institute for Environmental Studies (NIES).</title>
        <authorList>
            <person name="Hirose Y."/>
            <person name="Shimura Y."/>
            <person name="Fujisawa T."/>
            <person name="Nakamura Y."/>
            <person name="Kawachi M."/>
        </authorList>
    </citation>
    <scope>NUCLEOTIDE SEQUENCE [LARGE SCALE GENOMIC DNA]</scope>
    <source>
        <strain evidence="1 2">NIES-2135</strain>
    </source>
</reference>
<evidence type="ECO:0000313" key="1">
    <source>
        <dbReference type="EMBL" id="BAY58037.1"/>
    </source>
</evidence>
<accession>A0A1Z4JN36</accession>
<sequence>MLIAVIVLNLALALYGFYLTWQMWQLRQAFSRAADALVVAERQTHQVLYGAPIALERQQLGVQRIRHTYRQLEPKVRQAQQAFALLGMGMGMGRSLFLTPLLNQRAKKFATKSAKGRINR</sequence>
<organism evidence="1 2">
    <name type="scientific">Leptolyngbya boryana NIES-2135</name>
    <dbReference type="NCBI Taxonomy" id="1973484"/>
    <lineage>
        <taxon>Bacteria</taxon>
        <taxon>Bacillati</taxon>
        <taxon>Cyanobacteriota</taxon>
        <taxon>Cyanophyceae</taxon>
        <taxon>Leptolyngbyales</taxon>
        <taxon>Leptolyngbyaceae</taxon>
        <taxon>Leptolyngbya group</taxon>
        <taxon>Leptolyngbya</taxon>
    </lineage>
</organism>
<dbReference type="EMBL" id="AP018203">
    <property type="protein sequence ID" value="BAY58037.1"/>
    <property type="molecule type" value="Genomic_DNA"/>
</dbReference>